<name>A0A7H0Y1U5_9BACL</name>
<sequence length="122" mass="14394">MSYQTQTTYSIPIVDDEGIKFTLDQPADSLIAVVLLMHRWLNCQHSVDIEMLELTEQDKEKLSLQKEKELTEQKLQAIYKTQYAITDSPWPNHVCVQKMKHFKEQERRLKAKISELEAEIWS</sequence>
<accession>A0A7H0Y1U5</accession>
<dbReference type="AlphaFoldDB" id="A0A7H0Y1U5"/>
<evidence type="ECO:0000313" key="1">
    <source>
        <dbReference type="EMBL" id="QNR65053.1"/>
    </source>
</evidence>
<dbReference type="EMBL" id="CP061172">
    <property type="protein sequence ID" value="QNR65053.1"/>
    <property type="molecule type" value="Genomic_DNA"/>
</dbReference>
<proteinExistence type="predicted"/>
<dbReference type="RefSeq" id="WP_190296971.1">
    <property type="nucleotide sequence ID" value="NZ_CP061172.1"/>
</dbReference>
<reference evidence="1 2" key="1">
    <citation type="submission" date="2020-09" db="EMBL/GenBank/DDBJ databases">
        <title>Characterization of Paenibacillus peoriae strain ZF390 with broad-spectrum antimicrobial activity as a potential biocontrol agent.</title>
        <authorList>
            <person name="Li L."/>
            <person name="Zhao Y."/>
            <person name="Li B."/>
            <person name="Xie X."/>
        </authorList>
    </citation>
    <scope>NUCLEOTIDE SEQUENCE [LARGE SCALE GENOMIC DNA]</scope>
    <source>
        <strain evidence="1 2">ZF390</strain>
    </source>
</reference>
<evidence type="ECO:0000313" key="2">
    <source>
        <dbReference type="Proteomes" id="UP000516384"/>
    </source>
</evidence>
<dbReference type="Proteomes" id="UP000516384">
    <property type="component" value="Chromosome"/>
</dbReference>
<gene>
    <name evidence="1" type="ORF">IAQ67_14060</name>
</gene>
<organism evidence="1 2">
    <name type="scientific">Paenibacillus peoriae</name>
    <dbReference type="NCBI Taxonomy" id="59893"/>
    <lineage>
        <taxon>Bacteria</taxon>
        <taxon>Bacillati</taxon>
        <taxon>Bacillota</taxon>
        <taxon>Bacilli</taxon>
        <taxon>Bacillales</taxon>
        <taxon>Paenibacillaceae</taxon>
        <taxon>Paenibacillus</taxon>
    </lineage>
</organism>
<protein>
    <submittedName>
        <fullName evidence="1">Uncharacterized protein</fullName>
    </submittedName>
</protein>